<accession>A0A2P1P9R4</accession>
<gene>
    <name evidence="2" type="ORF">phytr_10570</name>
</gene>
<organism evidence="2 3">
    <name type="scientific">Candidatus Phycorickettsia trachydisci</name>
    <dbReference type="NCBI Taxonomy" id="2115978"/>
    <lineage>
        <taxon>Bacteria</taxon>
        <taxon>Pseudomonadati</taxon>
        <taxon>Pseudomonadota</taxon>
        <taxon>Alphaproteobacteria</taxon>
        <taxon>Rickettsiales</taxon>
        <taxon>Rickettsiaceae</taxon>
        <taxon>Candidatus Phycorickettsia</taxon>
    </lineage>
</organism>
<proteinExistence type="predicted"/>
<feature type="compositionally biased region" description="Low complexity" evidence="1">
    <location>
        <begin position="29"/>
        <end position="38"/>
    </location>
</feature>
<sequence>MAQNDDQEDPKLSDKVADQAVKNNRKKLSLNLSRNNSLQQDELESPNPVNTPTSPDPVASPSTPNRFSFSDEGFLRTQDGVIMKAGAKSAMEWVFLKV</sequence>
<dbReference type="RefSeq" id="WP_106874814.1">
    <property type="nucleotide sequence ID" value="NZ_CP027845.1"/>
</dbReference>
<reference evidence="2 3" key="1">
    <citation type="submission" date="2018-03" db="EMBL/GenBank/DDBJ databases">
        <title>A gene transfer event suggests a long-term partnership between eustigmatophyte algae and a novel lineage of endosymbiotic bacteria.</title>
        <authorList>
            <person name="Yurchenko T."/>
            <person name="Sevcikova T."/>
            <person name="Pribyl P."/>
            <person name="El Karkouri K."/>
            <person name="Klimes V."/>
            <person name="Amaral R."/>
            <person name="Zbrankova V."/>
            <person name="Kim E."/>
            <person name="Raoult D."/>
            <person name="Santos L.M.A."/>
            <person name="Elias M."/>
        </authorList>
    </citation>
    <scope>NUCLEOTIDE SEQUENCE [LARGE SCALE GENOMIC DNA]</scope>
    <source>
        <strain evidence="2">CCALA 838</strain>
    </source>
</reference>
<dbReference type="AlphaFoldDB" id="A0A2P1P9R4"/>
<dbReference type="Proteomes" id="UP000241762">
    <property type="component" value="Chromosome"/>
</dbReference>
<evidence type="ECO:0000313" key="2">
    <source>
        <dbReference type="EMBL" id="AVP87985.1"/>
    </source>
</evidence>
<dbReference type="KEGG" id="ptc:phytr_10570"/>
<evidence type="ECO:0000313" key="3">
    <source>
        <dbReference type="Proteomes" id="UP000241762"/>
    </source>
</evidence>
<protein>
    <submittedName>
        <fullName evidence="2">Uncharacterized protein</fullName>
    </submittedName>
</protein>
<feature type="region of interest" description="Disordered" evidence="1">
    <location>
        <begin position="1"/>
        <end position="71"/>
    </location>
</feature>
<evidence type="ECO:0000256" key="1">
    <source>
        <dbReference type="SAM" id="MobiDB-lite"/>
    </source>
</evidence>
<name>A0A2P1P9R4_9RICK</name>
<keyword evidence="3" id="KW-1185">Reference proteome</keyword>
<dbReference type="EMBL" id="CP027845">
    <property type="protein sequence ID" value="AVP87985.1"/>
    <property type="molecule type" value="Genomic_DNA"/>
</dbReference>